<keyword evidence="2" id="KW-0472">Membrane</keyword>
<feature type="region of interest" description="Disordered" evidence="1">
    <location>
        <begin position="118"/>
        <end position="206"/>
    </location>
</feature>
<dbReference type="AlphaFoldDB" id="A0AAE0XCU0"/>
<reference evidence="3" key="2">
    <citation type="submission" date="2023-06" db="EMBL/GenBank/DDBJ databases">
        <authorList>
            <consortium name="Lawrence Berkeley National Laboratory"/>
            <person name="Haridas S."/>
            <person name="Hensen N."/>
            <person name="Bonometti L."/>
            <person name="Westerberg I."/>
            <person name="Brannstrom I.O."/>
            <person name="Guillou S."/>
            <person name="Cros-Aarteil S."/>
            <person name="Calhoun S."/>
            <person name="Kuo A."/>
            <person name="Mondo S."/>
            <person name="Pangilinan J."/>
            <person name="Riley R."/>
            <person name="Labutti K."/>
            <person name="Andreopoulos B."/>
            <person name="Lipzen A."/>
            <person name="Chen C."/>
            <person name="Yanf M."/>
            <person name="Daum C."/>
            <person name="Ng V."/>
            <person name="Clum A."/>
            <person name="Steindorff A."/>
            <person name="Ohm R."/>
            <person name="Martin F."/>
            <person name="Silar P."/>
            <person name="Natvig D."/>
            <person name="Lalanne C."/>
            <person name="Gautier V."/>
            <person name="Ament-Velasquez S.L."/>
            <person name="Kruys A."/>
            <person name="Hutchinson M.I."/>
            <person name="Powell A.J."/>
            <person name="Barry K."/>
            <person name="Miller A.N."/>
            <person name="Grigoriev I.V."/>
            <person name="Debuchy R."/>
            <person name="Gladieux P."/>
            <person name="Thoren M.H."/>
            <person name="Johannesson H."/>
        </authorList>
    </citation>
    <scope>NUCLEOTIDE SEQUENCE</scope>
    <source>
        <strain evidence="3">CBS 314.62</strain>
    </source>
</reference>
<keyword evidence="4" id="KW-1185">Reference proteome</keyword>
<evidence type="ECO:0000313" key="4">
    <source>
        <dbReference type="Proteomes" id="UP001270362"/>
    </source>
</evidence>
<evidence type="ECO:0000256" key="1">
    <source>
        <dbReference type="SAM" id="MobiDB-lite"/>
    </source>
</evidence>
<comment type="caution">
    <text evidence="3">The sequence shown here is derived from an EMBL/GenBank/DDBJ whole genome shotgun (WGS) entry which is preliminary data.</text>
</comment>
<proteinExistence type="predicted"/>
<accession>A0AAE0XCU0</accession>
<name>A0AAE0XCU0_9PEZI</name>
<gene>
    <name evidence="3" type="ORF">B0T22DRAFT_191085</name>
</gene>
<feature type="compositionally biased region" description="Basic and acidic residues" evidence="1">
    <location>
        <begin position="127"/>
        <end position="138"/>
    </location>
</feature>
<protein>
    <submittedName>
        <fullName evidence="3">Uncharacterized protein</fullName>
    </submittedName>
</protein>
<keyword evidence="2" id="KW-0812">Transmembrane</keyword>
<dbReference type="Proteomes" id="UP001270362">
    <property type="component" value="Unassembled WGS sequence"/>
</dbReference>
<evidence type="ECO:0000313" key="3">
    <source>
        <dbReference type="EMBL" id="KAK3690276.1"/>
    </source>
</evidence>
<sequence>MAPHGDSIAVKSSLGSAPVNNIKRAAFQAIRQIGTLLARDDNTDAKCHPQPNINLCETTGSSNSKSTIWIVIGCCVGILFVATLAVLGFLHIRKTKRDKLEDQVDQFRMADYGLDIDDLPGTSSKKVAQEAQRKRSLDDGTLTPSVDGTRSHDPMHTGPLSPPRQPAAAASRGHMNPFVSPADDEAVSVQSADQQWPQRDDSTQKR</sequence>
<feature type="compositionally biased region" description="Polar residues" evidence="1">
    <location>
        <begin position="188"/>
        <end position="197"/>
    </location>
</feature>
<feature type="transmembrane region" description="Helical" evidence="2">
    <location>
        <begin position="68"/>
        <end position="90"/>
    </location>
</feature>
<organism evidence="3 4">
    <name type="scientific">Podospora appendiculata</name>
    <dbReference type="NCBI Taxonomy" id="314037"/>
    <lineage>
        <taxon>Eukaryota</taxon>
        <taxon>Fungi</taxon>
        <taxon>Dikarya</taxon>
        <taxon>Ascomycota</taxon>
        <taxon>Pezizomycotina</taxon>
        <taxon>Sordariomycetes</taxon>
        <taxon>Sordariomycetidae</taxon>
        <taxon>Sordariales</taxon>
        <taxon>Podosporaceae</taxon>
        <taxon>Podospora</taxon>
    </lineage>
</organism>
<evidence type="ECO:0000256" key="2">
    <source>
        <dbReference type="SAM" id="Phobius"/>
    </source>
</evidence>
<keyword evidence="2" id="KW-1133">Transmembrane helix</keyword>
<reference evidence="3" key="1">
    <citation type="journal article" date="2023" name="Mol. Phylogenet. Evol.">
        <title>Genome-scale phylogeny and comparative genomics of the fungal order Sordariales.</title>
        <authorList>
            <person name="Hensen N."/>
            <person name="Bonometti L."/>
            <person name="Westerberg I."/>
            <person name="Brannstrom I.O."/>
            <person name="Guillou S."/>
            <person name="Cros-Aarteil S."/>
            <person name="Calhoun S."/>
            <person name="Haridas S."/>
            <person name="Kuo A."/>
            <person name="Mondo S."/>
            <person name="Pangilinan J."/>
            <person name="Riley R."/>
            <person name="LaButti K."/>
            <person name="Andreopoulos B."/>
            <person name="Lipzen A."/>
            <person name="Chen C."/>
            <person name="Yan M."/>
            <person name="Daum C."/>
            <person name="Ng V."/>
            <person name="Clum A."/>
            <person name="Steindorff A."/>
            <person name="Ohm R.A."/>
            <person name="Martin F."/>
            <person name="Silar P."/>
            <person name="Natvig D.O."/>
            <person name="Lalanne C."/>
            <person name="Gautier V."/>
            <person name="Ament-Velasquez S.L."/>
            <person name="Kruys A."/>
            <person name="Hutchinson M.I."/>
            <person name="Powell A.J."/>
            <person name="Barry K."/>
            <person name="Miller A.N."/>
            <person name="Grigoriev I.V."/>
            <person name="Debuchy R."/>
            <person name="Gladieux P."/>
            <person name="Hiltunen Thoren M."/>
            <person name="Johannesson H."/>
        </authorList>
    </citation>
    <scope>NUCLEOTIDE SEQUENCE</scope>
    <source>
        <strain evidence="3">CBS 314.62</strain>
    </source>
</reference>
<dbReference type="EMBL" id="JAULSO010000002">
    <property type="protein sequence ID" value="KAK3690276.1"/>
    <property type="molecule type" value="Genomic_DNA"/>
</dbReference>